<dbReference type="Gene3D" id="3.30.1370.120">
    <property type="match status" value="3"/>
</dbReference>
<dbReference type="eggNOG" id="COG1450">
    <property type="taxonomic scope" value="Bacteria"/>
</dbReference>
<comment type="similarity">
    <text evidence="2">Belongs to the bacterial secretin family. GSP D subfamily.</text>
</comment>
<dbReference type="InterPro" id="IPR038591">
    <property type="entry name" value="NolW-like_sf"/>
</dbReference>
<comment type="subcellular location">
    <subcellularLocation>
        <location evidence="1 10">Cell outer membrane</location>
    </subcellularLocation>
</comment>
<dbReference type="Pfam" id="PF21305">
    <property type="entry name" value="type_II_gspD_N0"/>
    <property type="match status" value="1"/>
</dbReference>
<dbReference type="EMBL" id="CP001614">
    <property type="protein sequence ID" value="ACR11924.1"/>
    <property type="molecule type" value="Genomic_DNA"/>
</dbReference>
<dbReference type="Pfam" id="PF03958">
    <property type="entry name" value="Secretin_N"/>
    <property type="match status" value="3"/>
</dbReference>
<evidence type="ECO:0000313" key="16">
    <source>
        <dbReference type="Proteomes" id="UP000009080"/>
    </source>
</evidence>
<dbReference type="OrthoDB" id="9775455at2"/>
<gene>
    <name evidence="15" type="primary">gspD</name>
    <name evidence="15" type="ordered locus">TERTU_0265</name>
</gene>
<feature type="chain" id="PRO_5002948700" evidence="11">
    <location>
        <begin position="28"/>
        <end position="661"/>
    </location>
</feature>
<accession>C5BLN9</accession>
<dbReference type="STRING" id="377629.TERTU_0265"/>
<protein>
    <submittedName>
        <fullName evidence="15">General secretion pathway protein D</fullName>
    </submittedName>
</protein>
<evidence type="ECO:0000256" key="7">
    <source>
        <dbReference type="ARBA" id="ARBA00022927"/>
    </source>
</evidence>
<keyword evidence="4" id="KW-1134">Transmembrane beta strand</keyword>
<keyword evidence="7" id="KW-0653">Protein transport</keyword>
<dbReference type="PANTHER" id="PTHR30332:SF24">
    <property type="entry name" value="SECRETIN GSPD-RELATED"/>
    <property type="match status" value="1"/>
</dbReference>
<evidence type="ECO:0000259" key="12">
    <source>
        <dbReference type="Pfam" id="PF00263"/>
    </source>
</evidence>
<evidence type="ECO:0000256" key="4">
    <source>
        <dbReference type="ARBA" id="ARBA00022452"/>
    </source>
</evidence>
<evidence type="ECO:0000256" key="1">
    <source>
        <dbReference type="ARBA" id="ARBA00004442"/>
    </source>
</evidence>
<dbReference type="HOGENOM" id="CLU_006756_1_1_6"/>
<keyword evidence="16" id="KW-1185">Reference proteome</keyword>
<evidence type="ECO:0000256" key="10">
    <source>
        <dbReference type="RuleBase" id="RU004004"/>
    </source>
</evidence>
<evidence type="ECO:0000256" key="5">
    <source>
        <dbReference type="ARBA" id="ARBA00022692"/>
    </source>
</evidence>
<keyword evidence="3 10" id="KW-0813">Transport</keyword>
<feature type="domain" description="NolW-like" evidence="13">
    <location>
        <begin position="191"/>
        <end position="260"/>
    </location>
</feature>
<dbReference type="InterPro" id="IPR005644">
    <property type="entry name" value="NolW-like"/>
</dbReference>
<dbReference type="InterPro" id="IPR001775">
    <property type="entry name" value="GspD/PilQ"/>
</dbReference>
<keyword evidence="9" id="KW-0998">Cell outer membrane</keyword>
<evidence type="ECO:0000256" key="9">
    <source>
        <dbReference type="ARBA" id="ARBA00023237"/>
    </source>
</evidence>
<evidence type="ECO:0000256" key="8">
    <source>
        <dbReference type="ARBA" id="ARBA00023136"/>
    </source>
</evidence>
<evidence type="ECO:0000259" key="14">
    <source>
        <dbReference type="Pfam" id="PF21305"/>
    </source>
</evidence>
<dbReference type="RefSeq" id="WP_015818036.1">
    <property type="nucleotide sequence ID" value="NC_012997.1"/>
</dbReference>
<evidence type="ECO:0000256" key="2">
    <source>
        <dbReference type="ARBA" id="ARBA00006980"/>
    </source>
</evidence>
<keyword evidence="6 11" id="KW-0732">Signal</keyword>
<dbReference type="GO" id="GO:0009279">
    <property type="term" value="C:cell outer membrane"/>
    <property type="evidence" value="ECO:0007669"/>
    <property type="project" value="UniProtKB-SubCell"/>
</dbReference>
<evidence type="ECO:0000256" key="11">
    <source>
        <dbReference type="SAM" id="SignalP"/>
    </source>
</evidence>
<feature type="domain" description="NolW-like" evidence="13">
    <location>
        <begin position="264"/>
        <end position="340"/>
    </location>
</feature>
<dbReference type="PRINTS" id="PR00811">
    <property type="entry name" value="BCTERIALGSPD"/>
</dbReference>
<feature type="domain" description="Type II/III secretion system secretin-like" evidence="12">
    <location>
        <begin position="430"/>
        <end position="595"/>
    </location>
</feature>
<feature type="signal peptide" evidence="11">
    <location>
        <begin position="1"/>
        <end position="27"/>
    </location>
</feature>
<dbReference type="InterPro" id="IPR013356">
    <property type="entry name" value="T2SS_GspD"/>
</dbReference>
<reference evidence="15 16" key="1">
    <citation type="journal article" date="2009" name="PLoS ONE">
        <title>The complete genome of Teredinibacter turnerae T7901: an intracellular endosymbiont of marine wood-boring bivalves (shipworms).</title>
        <authorList>
            <person name="Yang J.C."/>
            <person name="Madupu R."/>
            <person name="Durkin A.S."/>
            <person name="Ekborg N.A."/>
            <person name="Pedamallu C.S."/>
            <person name="Hostetler J.B."/>
            <person name="Radune D."/>
            <person name="Toms B.S."/>
            <person name="Henrissat B."/>
            <person name="Coutinho P.M."/>
            <person name="Schwarz S."/>
            <person name="Field L."/>
            <person name="Trindade-Silva A.E."/>
            <person name="Soares C.A.G."/>
            <person name="Elshahawi S."/>
            <person name="Hanora A."/>
            <person name="Schmidt E.W."/>
            <person name="Haygood M.G."/>
            <person name="Posfai J."/>
            <person name="Benner J."/>
            <person name="Madinger C."/>
            <person name="Nove J."/>
            <person name="Anton B."/>
            <person name="Chaudhary K."/>
            <person name="Foster J."/>
            <person name="Holman A."/>
            <person name="Kumar S."/>
            <person name="Lessard P.A."/>
            <person name="Luyten Y.A."/>
            <person name="Slatko B."/>
            <person name="Wood N."/>
            <person name="Wu B."/>
            <person name="Teplitski M."/>
            <person name="Mougous J.D."/>
            <person name="Ward N."/>
            <person name="Eisen J.A."/>
            <person name="Badger J.H."/>
            <person name="Distel D.L."/>
        </authorList>
    </citation>
    <scope>NUCLEOTIDE SEQUENCE [LARGE SCALE GENOMIC DNA]</scope>
    <source>
        <strain evidence="16">ATCC 39867 / T7901</strain>
    </source>
</reference>
<proteinExistence type="inferred from homology"/>
<dbReference type="InterPro" id="IPR049371">
    <property type="entry name" value="GspD-like_N0"/>
</dbReference>
<evidence type="ECO:0000313" key="15">
    <source>
        <dbReference type="EMBL" id="ACR11924.1"/>
    </source>
</evidence>
<evidence type="ECO:0000256" key="6">
    <source>
        <dbReference type="ARBA" id="ARBA00022729"/>
    </source>
</evidence>
<dbReference type="Pfam" id="PF00263">
    <property type="entry name" value="Secretin"/>
    <property type="match status" value="1"/>
</dbReference>
<organism evidence="15 16">
    <name type="scientific">Teredinibacter turnerae (strain ATCC 39867 / T7901)</name>
    <dbReference type="NCBI Taxonomy" id="377629"/>
    <lineage>
        <taxon>Bacteria</taxon>
        <taxon>Pseudomonadati</taxon>
        <taxon>Pseudomonadota</taxon>
        <taxon>Gammaproteobacteria</taxon>
        <taxon>Cellvibrionales</taxon>
        <taxon>Cellvibrionaceae</taxon>
        <taxon>Teredinibacter</taxon>
    </lineage>
</organism>
<evidence type="ECO:0000259" key="13">
    <source>
        <dbReference type="Pfam" id="PF03958"/>
    </source>
</evidence>
<feature type="domain" description="GspD-like N0" evidence="14">
    <location>
        <begin position="34"/>
        <end position="103"/>
    </location>
</feature>
<sequence>MVGKTVLKHFRVILCMTIVFCASSGWAQQQTWTVNFKDSDINEVIKFVAEVTGKTMVIDPRVKGRVKVISQKPLNERELIELFRSVLEVHDFTLVEVGNVVRIVPLKDARSSPLPVKDDADIDEGYITQVIQLKNIAAAKVLPVLRPLVPQHSHLAAYDPSNAIVVSDTAANIERIKEVIEKIDTAAMPVTEVIELKYADSESLVATLAKLDGANKQGNSANQITMVADKRNNAILLSGEDLQRQRVKQLIRRLDRPQLQTGNVRVVYLEYATAKDVATVLSKVVQNMAKMTPGGDKGAARQGATVEADEATNSLLITAEGDQLDAIMAVVDRLDIRRAQVLVEAIIVEMTLGDKESLGIDWMFKNATQGLIGASTAGGTGAAGVAAALFGGAEDAAAQLLTALGGSDGQTLGVAGESGGEDFLVLVNMLQSNSNANILSTPTLLTMDNNEAMISVGQNVPFVTGSFTNAGGNGGTNPFQTIQRQDVGITLTVTPHVNEGDKVILDIQQEISSVSEEAGSASDVITNQRKVETQVMAKDRSVIVLGGLIRDELQKSENRVPVLGSIPVMGRLFRSNSETLRKSNLMIFIRPTIIRDDETLEGATAEKYTYIRDLQRMQSGERPLKITPEMLQMLPELESANLHLPEEGTTSLMTNGNDNDE</sequence>
<keyword evidence="8" id="KW-0472">Membrane</keyword>
<evidence type="ECO:0000256" key="3">
    <source>
        <dbReference type="ARBA" id="ARBA00022448"/>
    </source>
</evidence>
<dbReference type="InterPro" id="IPR050810">
    <property type="entry name" value="Bact_Secretion_Sys_Channel"/>
</dbReference>
<name>C5BLN9_TERTT</name>
<dbReference type="KEGG" id="ttu:TERTU_0265"/>
<keyword evidence="5" id="KW-0812">Transmembrane</keyword>
<dbReference type="NCBIfam" id="TIGR02517">
    <property type="entry name" value="type_II_gspD"/>
    <property type="match status" value="1"/>
</dbReference>
<dbReference type="InterPro" id="IPR004846">
    <property type="entry name" value="T2SS/T3SS_dom"/>
</dbReference>
<dbReference type="PANTHER" id="PTHR30332">
    <property type="entry name" value="PROBABLE GENERAL SECRETION PATHWAY PROTEIN D"/>
    <property type="match status" value="1"/>
</dbReference>
<dbReference type="AlphaFoldDB" id="C5BLN9"/>
<dbReference type="GO" id="GO:0015628">
    <property type="term" value="P:protein secretion by the type II secretion system"/>
    <property type="evidence" value="ECO:0007669"/>
    <property type="project" value="InterPro"/>
</dbReference>
<dbReference type="Proteomes" id="UP000009080">
    <property type="component" value="Chromosome"/>
</dbReference>
<dbReference type="GO" id="GO:0015627">
    <property type="term" value="C:type II protein secretion system complex"/>
    <property type="evidence" value="ECO:0007669"/>
    <property type="project" value="InterPro"/>
</dbReference>
<feature type="domain" description="NolW-like" evidence="13">
    <location>
        <begin position="128"/>
        <end position="187"/>
    </location>
</feature>